<dbReference type="Gene3D" id="3.20.20.450">
    <property type="entry name" value="EAL domain"/>
    <property type="match status" value="1"/>
</dbReference>
<organism evidence="9 10">
    <name type="scientific">Paludisphaera mucosa</name>
    <dbReference type="NCBI Taxonomy" id="3030827"/>
    <lineage>
        <taxon>Bacteria</taxon>
        <taxon>Pseudomonadati</taxon>
        <taxon>Planctomycetota</taxon>
        <taxon>Planctomycetia</taxon>
        <taxon>Isosphaerales</taxon>
        <taxon>Isosphaeraceae</taxon>
        <taxon>Paludisphaera</taxon>
    </lineage>
</organism>
<dbReference type="InterPro" id="IPR003018">
    <property type="entry name" value="GAF"/>
</dbReference>
<dbReference type="PRINTS" id="PR01033">
    <property type="entry name" value="PHYTOCHROME"/>
</dbReference>
<dbReference type="InterPro" id="IPR013654">
    <property type="entry name" value="PAS_2"/>
</dbReference>
<evidence type="ECO:0000259" key="8">
    <source>
        <dbReference type="PROSITE" id="PS50887"/>
    </source>
</evidence>
<keyword evidence="4" id="KW-0675">Receptor</keyword>
<dbReference type="EMBL" id="JARRAG010000001">
    <property type="protein sequence ID" value="MDG3003818.1"/>
    <property type="molecule type" value="Genomic_DNA"/>
</dbReference>
<dbReference type="SUPFAM" id="SSF55781">
    <property type="entry name" value="GAF domain-like"/>
    <property type="match status" value="3"/>
</dbReference>
<dbReference type="Gene3D" id="3.30.450.40">
    <property type="match status" value="2"/>
</dbReference>
<dbReference type="Pfam" id="PF08446">
    <property type="entry name" value="PAS_2"/>
    <property type="match status" value="1"/>
</dbReference>
<dbReference type="SMART" id="SM00267">
    <property type="entry name" value="GGDEF"/>
    <property type="match status" value="1"/>
</dbReference>
<dbReference type="Pfam" id="PF01590">
    <property type="entry name" value="GAF"/>
    <property type="match status" value="2"/>
</dbReference>
<keyword evidence="3" id="KW-0157">Chromophore</keyword>
<keyword evidence="2" id="KW-0716">Sensory transduction</keyword>
<dbReference type="InterPro" id="IPR001633">
    <property type="entry name" value="EAL_dom"/>
</dbReference>
<proteinExistence type="predicted"/>
<dbReference type="Pfam" id="PF00360">
    <property type="entry name" value="PHY"/>
    <property type="match status" value="1"/>
</dbReference>
<dbReference type="InterPro" id="IPR043128">
    <property type="entry name" value="Rev_trsase/Diguanyl_cyclase"/>
</dbReference>
<dbReference type="PANTHER" id="PTHR44757">
    <property type="entry name" value="DIGUANYLATE CYCLASE DGCP"/>
    <property type="match status" value="1"/>
</dbReference>
<dbReference type="PROSITE" id="PS50887">
    <property type="entry name" value="GGDEF"/>
    <property type="match status" value="1"/>
</dbReference>
<dbReference type="SUPFAM" id="SSF55073">
    <property type="entry name" value="Nucleotide cyclase"/>
    <property type="match status" value="1"/>
</dbReference>
<feature type="domain" description="GGDEF" evidence="8">
    <location>
        <begin position="719"/>
        <end position="852"/>
    </location>
</feature>
<dbReference type="SUPFAM" id="SSF55785">
    <property type="entry name" value="PYP-like sensor domain (PAS domain)"/>
    <property type="match status" value="1"/>
</dbReference>
<dbReference type="PROSITE" id="PS50883">
    <property type="entry name" value="EAL"/>
    <property type="match status" value="1"/>
</dbReference>
<dbReference type="RefSeq" id="WP_277860165.1">
    <property type="nucleotide sequence ID" value="NZ_JARRAG010000001.1"/>
</dbReference>
<dbReference type="Pfam" id="PF00990">
    <property type="entry name" value="GGDEF"/>
    <property type="match status" value="1"/>
</dbReference>
<evidence type="ECO:0000259" key="7">
    <source>
        <dbReference type="PROSITE" id="PS50883"/>
    </source>
</evidence>
<feature type="domain" description="Phytochrome chromophore attachment site" evidence="6">
    <location>
        <begin position="157"/>
        <end position="316"/>
    </location>
</feature>
<evidence type="ECO:0000313" key="9">
    <source>
        <dbReference type="EMBL" id="MDG3003818.1"/>
    </source>
</evidence>
<feature type="region of interest" description="Disordered" evidence="5">
    <location>
        <begin position="1105"/>
        <end position="1139"/>
    </location>
</feature>
<dbReference type="CDD" id="cd01948">
    <property type="entry name" value="EAL"/>
    <property type="match status" value="1"/>
</dbReference>
<dbReference type="SMART" id="SM00052">
    <property type="entry name" value="EAL"/>
    <property type="match status" value="1"/>
</dbReference>
<evidence type="ECO:0000256" key="5">
    <source>
        <dbReference type="SAM" id="MobiDB-lite"/>
    </source>
</evidence>
<evidence type="ECO:0000256" key="3">
    <source>
        <dbReference type="ARBA" id="ARBA00022991"/>
    </source>
</evidence>
<keyword evidence="1" id="KW-0600">Photoreceptor protein</keyword>
<sequence>MLHESRSDGKSPAGAAVDLTNCSREPIHIPEKIQPHGLLLVVDEASFRVRRASANSAFLVGVPAEELVDRPLESLLGEDQGAHLRMILRGDDLIRANPLKLTLPGREGGRAFNVLVHGSDGELVVEAEPIEPGEVGDFHTFYQEVRLATARLQATESEETLCQAAADEVRRIIGYDRVMVYRFDAVWNGEVIAESRDARIASSYLGLHFPASDIPEQARRLYTTNRLRCIPDVGYAPAGLVDGEGEARGRPLDMSQCVLRSVSPVHLEYLRNMGVAATMSVSLLKNGALWGLIACHHYTPRRVCPERRLTCSFLAEIIETQLNMREDGAERAYRVQTSAIQIRFLNALSRASSLKGLAADPTSLLDFVDAQGAAVVEGMKCTLVGRTPDETEIPGLIKMMTGSLDRGSFASESLAAAYPPAVAFKDEASGMLGVEISRDRGDYLLWFRPEVVRVMNWAGDPDKPMSRVNGEARLHPRKSFDLWRKAVTLHSKRWKSSETAAAVELKETIQHLLTGEDELRARARRKDAITELGNRALASTDTESLFAEAVALIAQTLDVEICRLFQAVPGREALVIRAEVAPPDIAEAAPASATIDDPLAAFAVSADRPVVAADLRDEDRFEGCRLHARLGVVSGIAVPVKDSDATYGVLVAYAHRAGRFDAEDEHFLQLIANVLMAAVRRKRIEEKLDHQSRHDALTGLPNRLLFMERLEQAILNVTSPPALLLIDLDRFKEVNDTLGHHFGDLLLQQVAARFRELLRATDTLARLGGDEFVMLLPRTCERDAVAIARRLLYELEAPFQIDERNCDVGGSIGVALAPRHGDDPETLLRRADVAMYAAKRSGGGFAVYSADPDDDSPRRLALMSDLREAIETGGLVLHYQPKMNLATRRIEGVEALARWPHPRLGMIPPSSFIPLAEHGDLTGRLEHWAFGQAIDRHRRWRDQGVALGVAVNVAPRFLHRDTPYQALAGRLVKADLPASWLTLEITESALMQDPAGAARALTRLRSDFGLRVSVDDFGIGCSSLACLRRLPVDELKIDRAFVQEMITSNADAAIVKAIITMGHELGLRVVAEGIEDGDTLERLAAMRCDQAQGYYIGRPMPEEDFAVDVPPASSASPNQGRPEPRRIPSVDRKRPVGRA</sequence>
<dbReference type="InterPro" id="IPR016132">
    <property type="entry name" value="Phyto_chromo_attachment"/>
</dbReference>
<dbReference type="SUPFAM" id="SSF141868">
    <property type="entry name" value="EAL domain-like"/>
    <property type="match status" value="1"/>
</dbReference>
<dbReference type="SMART" id="SM00065">
    <property type="entry name" value="GAF"/>
    <property type="match status" value="2"/>
</dbReference>
<dbReference type="PROSITE" id="PS50046">
    <property type="entry name" value="PHYTOCHROME_2"/>
    <property type="match status" value="1"/>
</dbReference>
<feature type="domain" description="EAL" evidence="7">
    <location>
        <begin position="859"/>
        <end position="1113"/>
    </location>
</feature>
<dbReference type="InterPro" id="IPR035965">
    <property type="entry name" value="PAS-like_dom_sf"/>
</dbReference>
<dbReference type="InterPro" id="IPR000160">
    <property type="entry name" value="GGDEF_dom"/>
</dbReference>
<evidence type="ECO:0000256" key="4">
    <source>
        <dbReference type="ARBA" id="ARBA00023170"/>
    </source>
</evidence>
<dbReference type="InterPro" id="IPR013515">
    <property type="entry name" value="Phytochrome_cen-reg"/>
</dbReference>
<dbReference type="InterPro" id="IPR001294">
    <property type="entry name" value="Phytochrome"/>
</dbReference>
<dbReference type="PANTHER" id="PTHR44757:SF2">
    <property type="entry name" value="BIOFILM ARCHITECTURE MAINTENANCE PROTEIN MBAA"/>
    <property type="match status" value="1"/>
</dbReference>
<dbReference type="Gene3D" id="3.30.450.20">
    <property type="entry name" value="PAS domain"/>
    <property type="match status" value="1"/>
</dbReference>
<dbReference type="CDD" id="cd01949">
    <property type="entry name" value="GGDEF"/>
    <property type="match status" value="1"/>
</dbReference>
<dbReference type="InterPro" id="IPR029016">
    <property type="entry name" value="GAF-like_dom_sf"/>
</dbReference>
<dbReference type="InterPro" id="IPR029787">
    <property type="entry name" value="Nucleotide_cyclase"/>
</dbReference>
<dbReference type="InterPro" id="IPR043150">
    <property type="entry name" value="Phytochrome_PHY_sf"/>
</dbReference>
<dbReference type="InterPro" id="IPR035919">
    <property type="entry name" value="EAL_sf"/>
</dbReference>
<dbReference type="Pfam" id="PF00563">
    <property type="entry name" value="EAL"/>
    <property type="match status" value="1"/>
</dbReference>
<dbReference type="Proteomes" id="UP001216907">
    <property type="component" value="Unassembled WGS sequence"/>
</dbReference>
<comment type="caution">
    <text evidence="9">The sequence shown here is derived from an EMBL/GenBank/DDBJ whole genome shotgun (WGS) entry which is preliminary data.</text>
</comment>
<gene>
    <name evidence="9" type="ORF">PZE19_08550</name>
</gene>
<dbReference type="InterPro" id="IPR052155">
    <property type="entry name" value="Biofilm_reg_signaling"/>
</dbReference>
<evidence type="ECO:0000259" key="6">
    <source>
        <dbReference type="PROSITE" id="PS50046"/>
    </source>
</evidence>
<dbReference type="NCBIfam" id="TIGR00254">
    <property type="entry name" value="GGDEF"/>
    <property type="match status" value="1"/>
</dbReference>
<name>A0ABT6F898_9BACT</name>
<keyword evidence="10" id="KW-1185">Reference proteome</keyword>
<dbReference type="Gene3D" id="3.30.70.270">
    <property type="match status" value="1"/>
</dbReference>
<reference evidence="9 10" key="1">
    <citation type="submission" date="2023-03" db="EMBL/GenBank/DDBJ databases">
        <title>Paludisphaera mucosa sp. nov. a novel planctomycete from northern fen.</title>
        <authorList>
            <person name="Ivanova A."/>
        </authorList>
    </citation>
    <scope>NUCLEOTIDE SEQUENCE [LARGE SCALE GENOMIC DNA]</scope>
    <source>
        <strain evidence="9 10">Pla2</strain>
    </source>
</reference>
<feature type="compositionally biased region" description="Basic and acidic residues" evidence="5">
    <location>
        <begin position="1122"/>
        <end position="1139"/>
    </location>
</feature>
<dbReference type="Gene3D" id="3.30.450.270">
    <property type="match status" value="1"/>
</dbReference>
<evidence type="ECO:0000256" key="2">
    <source>
        <dbReference type="ARBA" id="ARBA00022606"/>
    </source>
</evidence>
<evidence type="ECO:0000313" key="10">
    <source>
        <dbReference type="Proteomes" id="UP001216907"/>
    </source>
</evidence>
<accession>A0ABT6F898</accession>
<evidence type="ECO:0000256" key="1">
    <source>
        <dbReference type="ARBA" id="ARBA00022543"/>
    </source>
</evidence>
<protein>
    <submittedName>
        <fullName evidence="9">EAL domain-containing protein</fullName>
    </submittedName>
</protein>